<protein>
    <submittedName>
        <fullName evidence="2">Uncharacterized protein</fullName>
    </submittedName>
</protein>
<dbReference type="GeneID" id="20639252"/>
<dbReference type="EMBL" id="JH159151">
    <property type="protein sequence ID" value="EGZ29748.1"/>
    <property type="molecule type" value="Genomic_DNA"/>
</dbReference>
<sequence>MSFRERHRSPPPRRRRRHSLALHLPLPAKVKQVSSSDKAVRRPVTMPTVMLLSAAAVTEPVTHRVKTMIYYQAAVGVRVVSPPRAKSLMIVVTKTSPRRQAATTMMKRERAPSTEKSEEDLSTFLFDTDLNAQVTEIIQSDPCKNRCVRGKAKELESLLCSLSQMSKPEKNISLYTLLAVLMQVPVDRKRGSGDRERFNYYLPFVGQVCRPIFARCYGVVPMTLQRYKRRIRDGNMAIKDHGNKLNKNASQVDVVWLVKWFTSFAEEVGEVVPVRVRMQKNLEHAQSRSLPQLR</sequence>
<evidence type="ECO:0000313" key="3">
    <source>
        <dbReference type="Proteomes" id="UP000002640"/>
    </source>
</evidence>
<dbReference type="PANTHER" id="PTHR34415">
    <property type="entry name" value="INTEGRASE CATALYTIC DOMAIN-CONTAINING PROTEIN"/>
    <property type="match status" value="1"/>
</dbReference>
<gene>
    <name evidence="2" type="ORF">PHYSODRAFT_261143</name>
</gene>
<feature type="region of interest" description="Disordered" evidence="1">
    <location>
        <begin position="99"/>
        <end position="118"/>
    </location>
</feature>
<accession>G4YJF1</accession>
<dbReference type="RefSeq" id="XP_009517023.1">
    <property type="nucleotide sequence ID" value="XM_009518728.1"/>
</dbReference>
<reference evidence="2 3" key="1">
    <citation type="journal article" date="2006" name="Science">
        <title>Phytophthora genome sequences uncover evolutionary origins and mechanisms of pathogenesis.</title>
        <authorList>
            <person name="Tyler B.M."/>
            <person name="Tripathy S."/>
            <person name="Zhang X."/>
            <person name="Dehal P."/>
            <person name="Jiang R.H."/>
            <person name="Aerts A."/>
            <person name="Arredondo F.D."/>
            <person name="Baxter L."/>
            <person name="Bensasson D."/>
            <person name="Beynon J.L."/>
            <person name="Chapman J."/>
            <person name="Damasceno C.M."/>
            <person name="Dorrance A.E."/>
            <person name="Dou D."/>
            <person name="Dickerman A.W."/>
            <person name="Dubchak I.L."/>
            <person name="Garbelotto M."/>
            <person name="Gijzen M."/>
            <person name="Gordon S.G."/>
            <person name="Govers F."/>
            <person name="Grunwald N.J."/>
            <person name="Huang W."/>
            <person name="Ivors K.L."/>
            <person name="Jones R.W."/>
            <person name="Kamoun S."/>
            <person name="Krampis K."/>
            <person name="Lamour K.H."/>
            <person name="Lee M.K."/>
            <person name="McDonald W.H."/>
            <person name="Medina M."/>
            <person name="Meijer H.J."/>
            <person name="Nordberg E.K."/>
            <person name="Maclean D.J."/>
            <person name="Ospina-Giraldo M.D."/>
            <person name="Morris P.F."/>
            <person name="Phuntumart V."/>
            <person name="Putnam N.H."/>
            <person name="Rash S."/>
            <person name="Rose J.K."/>
            <person name="Sakihama Y."/>
            <person name="Salamov A.A."/>
            <person name="Savidor A."/>
            <person name="Scheuring C.F."/>
            <person name="Smith B.M."/>
            <person name="Sobral B.W."/>
            <person name="Terry A."/>
            <person name="Torto-Alalibo T.A."/>
            <person name="Win J."/>
            <person name="Xu Z."/>
            <person name="Zhang H."/>
            <person name="Grigoriev I.V."/>
            <person name="Rokhsar D.S."/>
            <person name="Boore J.L."/>
        </authorList>
    </citation>
    <scope>NUCLEOTIDE SEQUENCE [LARGE SCALE GENOMIC DNA]</scope>
    <source>
        <strain evidence="2 3">P6497</strain>
    </source>
</reference>
<dbReference type="PANTHER" id="PTHR34415:SF1">
    <property type="entry name" value="INTEGRASE CATALYTIC DOMAIN-CONTAINING PROTEIN"/>
    <property type="match status" value="1"/>
</dbReference>
<proteinExistence type="predicted"/>
<dbReference type="InParanoid" id="G4YJF1"/>
<name>G4YJF1_PHYSP</name>
<dbReference type="AlphaFoldDB" id="G4YJF1"/>
<evidence type="ECO:0000313" key="2">
    <source>
        <dbReference type="EMBL" id="EGZ29748.1"/>
    </source>
</evidence>
<dbReference type="SMR" id="G4YJF1"/>
<evidence type="ECO:0000256" key="1">
    <source>
        <dbReference type="SAM" id="MobiDB-lite"/>
    </source>
</evidence>
<organism evidence="2 3">
    <name type="scientific">Phytophthora sojae (strain P6497)</name>
    <name type="common">Soybean stem and root rot agent</name>
    <name type="synonym">Phytophthora megasperma f. sp. glycines</name>
    <dbReference type="NCBI Taxonomy" id="1094619"/>
    <lineage>
        <taxon>Eukaryota</taxon>
        <taxon>Sar</taxon>
        <taxon>Stramenopiles</taxon>
        <taxon>Oomycota</taxon>
        <taxon>Peronosporomycetes</taxon>
        <taxon>Peronosporales</taxon>
        <taxon>Peronosporaceae</taxon>
        <taxon>Phytophthora</taxon>
    </lineage>
</organism>
<feature type="compositionally biased region" description="Basic and acidic residues" evidence="1">
    <location>
        <begin position="106"/>
        <end position="116"/>
    </location>
</feature>
<keyword evidence="3" id="KW-1185">Reference proteome</keyword>
<dbReference type="KEGG" id="psoj:PHYSODRAFT_261143"/>
<dbReference type="Proteomes" id="UP000002640">
    <property type="component" value="Unassembled WGS sequence"/>
</dbReference>